<comment type="caution">
    <text evidence="8">The sequence shown here is derived from an EMBL/GenBank/DDBJ whole genome shotgun (WGS) entry which is preliminary data.</text>
</comment>
<feature type="binding site" evidence="7">
    <location>
        <position position="141"/>
    </location>
    <ligand>
        <name>substrate</name>
    </ligand>
</feature>
<evidence type="ECO:0000256" key="3">
    <source>
        <dbReference type="ARBA" id="ARBA00022603"/>
    </source>
</evidence>
<comment type="catalytic activity">
    <reaction evidence="1 7">
        <text>guanosine(46) in tRNA + S-adenosyl-L-methionine = N(7)-methylguanosine(46) in tRNA + S-adenosyl-L-homocysteine</text>
        <dbReference type="Rhea" id="RHEA:42708"/>
        <dbReference type="Rhea" id="RHEA-COMP:10188"/>
        <dbReference type="Rhea" id="RHEA-COMP:10189"/>
        <dbReference type="ChEBI" id="CHEBI:57856"/>
        <dbReference type="ChEBI" id="CHEBI:59789"/>
        <dbReference type="ChEBI" id="CHEBI:74269"/>
        <dbReference type="ChEBI" id="CHEBI:74480"/>
        <dbReference type="EC" id="2.1.1.33"/>
    </reaction>
</comment>
<dbReference type="CDD" id="cd02440">
    <property type="entry name" value="AdoMet_MTases"/>
    <property type="match status" value="1"/>
</dbReference>
<feature type="binding site" evidence="7">
    <location>
        <position position="55"/>
    </location>
    <ligand>
        <name>S-adenosyl-L-methionine</name>
        <dbReference type="ChEBI" id="CHEBI:59789"/>
    </ligand>
</feature>
<dbReference type="InterPro" id="IPR029063">
    <property type="entry name" value="SAM-dependent_MTases_sf"/>
</dbReference>
<feature type="binding site" evidence="7">
    <location>
        <position position="109"/>
    </location>
    <ligand>
        <name>substrate</name>
    </ligand>
</feature>
<dbReference type="PANTHER" id="PTHR23417">
    <property type="entry name" value="3-DEOXY-D-MANNO-OCTULOSONIC-ACID TRANSFERASE/TRNA GUANINE-N 7 - -METHYLTRANSFERASE"/>
    <property type="match status" value="1"/>
</dbReference>
<keyword evidence="4 7" id="KW-0808">Transferase</keyword>
<dbReference type="Proteomes" id="UP000230821">
    <property type="component" value="Unassembled WGS sequence"/>
</dbReference>
<dbReference type="GO" id="GO:0008176">
    <property type="term" value="F:tRNA (guanine(46)-N7)-methyltransferase activity"/>
    <property type="evidence" value="ECO:0007669"/>
    <property type="project" value="UniProtKB-UniRule"/>
</dbReference>
<dbReference type="InterPro" id="IPR003358">
    <property type="entry name" value="tRNA_(Gua-N-7)_MeTrfase_Trmb"/>
</dbReference>
<dbReference type="UniPathway" id="UPA00989"/>
<proteinExistence type="inferred from homology"/>
<comment type="function">
    <text evidence="2 7">Catalyzes the formation of N(7)-methylguanine at position 46 (m7G46) in tRNA.</text>
</comment>
<comment type="caution">
    <text evidence="7">Lacks conserved residue(s) required for the propagation of feature annotation.</text>
</comment>
<evidence type="ECO:0000256" key="2">
    <source>
        <dbReference type="ARBA" id="ARBA00003015"/>
    </source>
</evidence>
<dbReference type="Pfam" id="PF02390">
    <property type="entry name" value="Methyltransf_4"/>
    <property type="match status" value="1"/>
</dbReference>
<evidence type="ECO:0000256" key="6">
    <source>
        <dbReference type="ARBA" id="ARBA00022694"/>
    </source>
</evidence>
<dbReference type="GO" id="GO:0043527">
    <property type="term" value="C:tRNA methyltransferase complex"/>
    <property type="evidence" value="ECO:0007669"/>
    <property type="project" value="TreeGrafter"/>
</dbReference>
<name>A0A2G6KFK8_9BACT</name>
<gene>
    <name evidence="7 8" type="primary">trmB</name>
    <name evidence="8" type="ORF">CSA56_10425</name>
</gene>
<dbReference type="EC" id="2.1.1.33" evidence="7"/>
<dbReference type="HAMAP" id="MF_01057">
    <property type="entry name" value="tRNA_methyltr_TrmB"/>
    <property type="match status" value="1"/>
</dbReference>
<dbReference type="PANTHER" id="PTHR23417:SF14">
    <property type="entry name" value="PENTACOTRIPEPTIDE-REPEAT REGION OF PRORP DOMAIN-CONTAINING PROTEIN"/>
    <property type="match status" value="1"/>
</dbReference>
<evidence type="ECO:0000313" key="9">
    <source>
        <dbReference type="Proteomes" id="UP000230821"/>
    </source>
</evidence>
<dbReference type="SUPFAM" id="SSF53335">
    <property type="entry name" value="S-adenosyl-L-methionine-dependent methyltransferases"/>
    <property type="match status" value="1"/>
</dbReference>
<dbReference type="InterPro" id="IPR055361">
    <property type="entry name" value="tRNA_methyltr_TrmB_bact"/>
</dbReference>
<feature type="binding site" evidence="7">
    <location>
        <position position="30"/>
    </location>
    <ligand>
        <name>S-adenosyl-L-methionine</name>
        <dbReference type="ChEBI" id="CHEBI:59789"/>
    </ligand>
</feature>
<comment type="similarity">
    <text evidence="7">Belongs to the class I-like SAM-binding methyltransferase superfamily. TrmB family.</text>
</comment>
<evidence type="ECO:0000256" key="1">
    <source>
        <dbReference type="ARBA" id="ARBA00000142"/>
    </source>
</evidence>
<comment type="pathway">
    <text evidence="7">tRNA modification; N(7)-methylguanine-tRNA biosynthesis.</text>
</comment>
<protein>
    <recommendedName>
        <fullName evidence="7">tRNA (guanine-N(7)-)-methyltransferase</fullName>
        <ecNumber evidence="7">2.1.1.33</ecNumber>
    </recommendedName>
    <alternativeName>
        <fullName evidence="7">tRNA (guanine(46)-N(7))-methyltransferase</fullName>
    </alternativeName>
    <alternativeName>
        <fullName evidence="7">tRNA(m7G46)-methyltransferase</fullName>
    </alternativeName>
</protein>
<dbReference type="Gene3D" id="3.40.50.150">
    <property type="entry name" value="Vaccinia Virus protein VP39"/>
    <property type="match status" value="1"/>
</dbReference>
<organism evidence="8 9">
    <name type="scientific">candidate division KSB3 bacterium</name>
    <dbReference type="NCBI Taxonomy" id="2044937"/>
    <lineage>
        <taxon>Bacteria</taxon>
        <taxon>candidate division KSB3</taxon>
    </lineage>
</organism>
<keyword evidence="3 7" id="KW-0489">Methyltransferase</keyword>
<dbReference type="PROSITE" id="PS51625">
    <property type="entry name" value="SAM_MT_TRMB"/>
    <property type="match status" value="1"/>
</dbReference>
<accession>A0A2G6KFK8</accession>
<sequence length="199" mass="23754">MTEIEVHYQNIESEFNWENIFGNSAPVEIEVGFGKCGFLIGHARANPDVNFLGIEVSRKYYRKGVKKIQCAELKNVRLLWGEAFHVFKRYIPDESVTHIYVNFPDPWPKKRHAKRRLLSREFLDVSARKLLPERCLEIATDVETYMADTLELLRSHERFDYVYSLTHAELNQERPYRSDYEQVFFEEGKSLYYTKYRRI</sequence>
<dbReference type="EMBL" id="PDSK01000095">
    <property type="protein sequence ID" value="PIE33732.1"/>
    <property type="molecule type" value="Genomic_DNA"/>
</dbReference>
<dbReference type="NCBIfam" id="TIGR00091">
    <property type="entry name" value="tRNA (guanosine(46)-N7)-methyltransferase TrmB"/>
    <property type="match status" value="1"/>
</dbReference>
<keyword evidence="5 7" id="KW-0949">S-adenosyl-L-methionine</keyword>
<evidence type="ECO:0000313" key="8">
    <source>
        <dbReference type="EMBL" id="PIE33732.1"/>
    </source>
</evidence>
<dbReference type="AlphaFoldDB" id="A0A2G6KFK8"/>
<keyword evidence="6 7" id="KW-0819">tRNA processing</keyword>
<evidence type="ECO:0000256" key="7">
    <source>
        <dbReference type="HAMAP-Rule" id="MF_01057"/>
    </source>
</evidence>
<feature type="binding site" evidence="7">
    <location>
        <position position="82"/>
    </location>
    <ligand>
        <name>S-adenosyl-L-methionine</name>
        <dbReference type="ChEBI" id="CHEBI:59789"/>
    </ligand>
</feature>
<feature type="binding site" evidence="7">
    <location>
        <position position="105"/>
    </location>
    <ligand>
        <name>S-adenosyl-L-methionine</name>
        <dbReference type="ChEBI" id="CHEBI:59789"/>
    </ligand>
</feature>
<evidence type="ECO:0000256" key="4">
    <source>
        <dbReference type="ARBA" id="ARBA00022679"/>
    </source>
</evidence>
<evidence type="ECO:0000256" key="5">
    <source>
        <dbReference type="ARBA" id="ARBA00022691"/>
    </source>
</evidence>
<reference evidence="8 9" key="1">
    <citation type="submission" date="2017-10" db="EMBL/GenBank/DDBJ databases">
        <title>Novel microbial diversity and functional potential in the marine mammal oral microbiome.</title>
        <authorList>
            <person name="Dudek N.K."/>
            <person name="Sun C.L."/>
            <person name="Burstein D."/>
            <person name="Kantor R.S."/>
            <person name="Aliaga Goltsman D.S."/>
            <person name="Bik E.M."/>
            <person name="Thomas B.C."/>
            <person name="Banfield J.F."/>
            <person name="Relman D.A."/>
        </authorList>
    </citation>
    <scope>NUCLEOTIDE SEQUENCE [LARGE SCALE GENOMIC DNA]</scope>
    <source>
        <strain evidence="8">DOLJORAL78_47_16</strain>
    </source>
</reference>